<dbReference type="NCBIfam" id="NF033788">
    <property type="entry name" value="HTH_metalloreg"/>
    <property type="match status" value="1"/>
</dbReference>
<dbReference type="InterPro" id="IPR011991">
    <property type="entry name" value="ArsR-like_HTH"/>
</dbReference>
<dbReference type="PRINTS" id="PR00778">
    <property type="entry name" value="HTHARSR"/>
</dbReference>
<dbReference type="PANTHER" id="PTHR38600:SF2">
    <property type="entry name" value="SLL0088 PROTEIN"/>
    <property type="match status" value="1"/>
</dbReference>
<dbReference type="STRING" id="551987.SAMN05192549_102370"/>
<feature type="domain" description="HTH arsR-type" evidence="1">
    <location>
        <begin position="1"/>
        <end position="94"/>
    </location>
</feature>
<accession>A0A1M7L802</accession>
<dbReference type="PROSITE" id="PS50987">
    <property type="entry name" value="HTH_ARSR_2"/>
    <property type="match status" value="1"/>
</dbReference>
<dbReference type="PANTHER" id="PTHR38600">
    <property type="entry name" value="TRANSCRIPTIONAL REGULATORY PROTEIN"/>
    <property type="match status" value="1"/>
</dbReference>
<dbReference type="GO" id="GO:0003700">
    <property type="term" value="F:DNA-binding transcription factor activity"/>
    <property type="evidence" value="ECO:0007669"/>
    <property type="project" value="InterPro"/>
</dbReference>
<evidence type="ECO:0000313" key="3">
    <source>
        <dbReference type="Proteomes" id="UP000184339"/>
    </source>
</evidence>
<dbReference type="Pfam" id="PF12840">
    <property type="entry name" value="HTH_20"/>
    <property type="match status" value="1"/>
</dbReference>
<dbReference type="InterPro" id="IPR036390">
    <property type="entry name" value="WH_DNA-bd_sf"/>
</dbReference>
<name>A0A1M7L802_9BURK</name>
<dbReference type="EMBL" id="FRCX01000002">
    <property type="protein sequence ID" value="SHM74034.1"/>
    <property type="molecule type" value="Genomic_DNA"/>
</dbReference>
<keyword evidence="2" id="KW-0238">DNA-binding</keyword>
<gene>
    <name evidence="2" type="ORF">SAMN05192549_102370</name>
</gene>
<organism evidence="2 3">
    <name type="scientific">Duganella sacchari</name>
    <dbReference type="NCBI Taxonomy" id="551987"/>
    <lineage>
        <taxon>Bacteria</taxon>
        <taxon>Pseudomonadati</taxon>
        <taxon>Pseudomonadota</taxon>
        <taxon>Betaproteobacteria</taxon>
        <taxon>Burkholderiales</taxon>
        <taxon>Oxalobacteraceae</taxon>
        <taxon>Telluria group</taxon>
        <taxon>Duganella</taxon>
    </lineage>
</organism>
<dbReference type="Gene3D" id="1.10.10.10">
    <property type="entry name" value="Winged helix-like DNA-binding domain superfamily/Winged helix DNA-binding domain"/>
    <property type="match status" value="1"/>
</dbReference>
<dbReference type="CDD" id="cd00090">
    <property type="entry name" value="HTH_ARSR"/>
    <property type="match status" value="1"/>
</dbReference>
<dbReference type="OrthoDB" id="9791888at2"/>
<dbReference type="GO" id="GO:0003677">
    <property type="term" value="F:DNA binding"/>
    <property type="evidence" value="ECO:0007669"/>
    <property type="project" value="UniProtKB-KW"/>
</dbReference>
<protein>
    <submittedName>
        <fullName evidence="2">DNA-binding transcriptional regulator, ArsR family</fullName>
    </submittedName>
</protein>
<dbReference type="InterPro" id="IPR001845">
    <property type="entry name" value="HTH_ArsR_DNA-bd_dom"/>
</dbReference>
<proteinExistence type="predicted"/>
<dbReference type="SUPFAM" id="SSF46785">
    <property type="entry name" value="Winged helix' DNA-binding domain"/>
    <property type="match status" value="1"/>
</dbReference>
<dbReference type="InterPro" id="IPR036388">
    <property type="entry name" value="WH-like_DNA-bd_sf"/>
</dbReference>
<reference evidence="3" key="1">
    <citation type="submission" date="2016-11" db="EMBL/GenBank/DDBJ databases">
        <authorList>
            <person name="Varghese N."/>
            <person name="Submissions S."/>
        </authorList>
    </citation>
    <scope>NUCLEOTIDE SEQUENCE [LARGE SCALE GENOMIC DNA]</scope>
    <source>
        <strain evidence="3">Sac-22</strain>
    </source>
</reference>
<evidence type="ECO:0000313" key="2">
    <source>
        <dbReference type="EMBL" id="SHM74034.1"/>
    </source>
</evidence>
<evidence type="ECO:0000259" key="1">
    <source>
        <dbReference type="PROSITE" id="PS50987"/>
    </source>
</evidence>
<keyword evidence="3" id="KW-1185">Reference proteome</keyword>
<dbReference type="Proteomes" id="UP000184339">
    <property type="component" value="Unassembled WGS sequence"/>
</dbReference>
<dbReference type="AlphaFoldDB" id="A0A1M7L802"/>
<dbReference type="SMART" id="SM00418">
    <property type="entry name" value="HTH_ARSR"/>
    <property type="match status" value="1"/>
</dbReference>
<sequence>MGNYSASLDDMFHALADPTRRSVIARLGLGSASIKELAEPFGLGLPSFLKHIKVLESCGLIASEKTGRVRTCKLNRENLAAAEQWFEQQRVTWQSRYDNLDNLLITLKGEQDES</sequence>